<evidence type="ECO:0000313" key="3">
    <source>
        <dbReference type="Proteomes" id="UP000199665"/>
    </source>
</evidence>
<comment type="caution">
    <text evidence="2">The sequence shown here is derived from an EMBL/GenBank/DDBJ whole genome shotgun (WGS) entry which is preliminary data.</text>
</comment>
<accession>A0ABY0YFH6</accession>
<name>A0ABY0YFH6_9PSED</name>
<dbReference type="InterPro" id="IPR058068">
    <property type="entry name" value="LIC_13387-like"/>
</dbReference>
<organism evidence="2 3">
    <name type="scientific">Pseudomonas mohnii</name>
    <dbReference type="NCBI Taxonomy" id="395600"/>
    <lineage>
        <taxon>Bacteria</taxon>
        <taxon>Pseudomonadati</taxon>
        <taxon>Pseudomonadota</taxon>
        <taxon>Gammaproteobacteria</taxon>
        <taxon>Pseudomonadales</taxon>
        <taxon>Pseudomonadaceae</taxon>
        <taxon>Pseudomonas</taxon>
    </lineage>
</organism>
<dbReference type="EMBL" id="FNRV01000001">
    <property type="protein sequence ID" value="SED50455.1"/>
    <property type="molecule type" value="Genomic_DNA"/>
</dbReference>
<evidence type="ECO:0000256" key="1">
    <source>
        <dbReference type="SAM" id="Phobius"/>
    </source>
</evidence>
<keyword evidence="1" id="KW-1133">Transmembrane helix</keyword>
<feature type="transmembrane region" description="Helical" evidence="1">
    <location>
        <begin position="87"/>
        <end position="108"/>
    </location>
</feature>
<dbReference type="RefSeq" id="WP_090468487.1">
    <property type="nucleotide sequence ID" value="NZ_FNRV01000001.1"/>
</dbReference>
<proteinExistence type="predicted"/>
<evidence type="ECO:0008006" key="4">
    <source>
        <dbReference type="Google" id="ProtNLM"/>
    </source>
</evidence>
<keyword evidence="1" id="KW-0812">Transmembrane</keyword>
<protein>
    <recommendedName>
        <fullName evidence="4">MAPEG family protein</fullName>
    </recommendedName>
</protein>
<reference evidence="2 3" key="1">
    <citation type="submission" date="2016-10" db="EMBL/GenBank/DDBJ databases">
        <authorList>
            <person name="Varghese N."/>
            <person name="Submissions S."/>
        </authorList>
    </citation>
    <scope>NUCLEOTIDE SEQUENCE [LARGE SCALE GENOMIC DNA]</scope>
    <source>
        <strain evidence="2 3">DSM 18327</strain>
    </source>
</reference>
<dbReference type="NCBIfam" id="NF047765">
    <property type="entry name" value="LIC_13387_fam"/>
    <property type="match status" value="1"/>
</dbReference>
<feature type="transmembrane region" description="Helical" evidence="1">
    <location>
        <begin position="120"/>
        <end position="140"/>
    </location>
</feature>
<gene>
    <name evidence="2" type="ORF">SAMN05216205_5412</name>
</gene>
<keyword evidence="3" id="KW-1185">Reference proteome</keyword>
<evidence type="ECO:0000313" key="2">
    <source>
        <dbReference type="EMBL" id="SED50455.1"/>
    </source>
</evidence>
<feature type="transmembrane region" description="Helical" evidence="1">
    <location>
        <begin position="59"/>
        <end position="81"/>
    </location>
</feature>
<sequence>MLAQILITISAGIIMLLGLVHLAYTYFGDKLHPRDTDLLARLKTTSPVISRQTSVWKAWIGFNASHSLGAILFGAIFGYLALEQPMLLFHSYFLGFTGLIVLGAYLVMAKLYWFTRPLQGISLAFLFYVVGFILANIHLFA</sequence>
<dbReference type="Proteomes" id="UP000199665">
    <property type="component" value="Unassembled WGS sequence"/>
</dbReference>
<keyword evidence="1" id="KW-0472">Membrane</keyword>
<feature type="transmembrane region" description="Helical" evidence="1">
    <location>
        <begin position="6"/>
        <end position="27"/>
    </location>
</feature>